<feature type="transmembrane region" description="Helical" evidence="1">
    <location>
        <begin position="51"/>
        <end position="72"/>
    </location>
</feature>
<accession>A0A8U0FUJ1</accession>
<keyword evidence="4" id="KW-0808">Transferase</keyword>
<dbReference type="PANTHER" id="PTHR23028:SF53">
    <property type="entry name" value="ACYL_TRANSF_3 DOMAIN-CONTAINING PROTEIN"/>
    <property type="match status" value="1"/>
</dbReference>
<dbReference type="GO" id="GO:0009103">
    <property type="term" value="P:lipopolysaccharide biosynthetic process"/>
    <property type="evidence" value="ECO:0007669"/>
    <property type="project" value="TreeGrafter"/>
</dbReference>
<dbReference type="Pfam" id="PF01757">
    <property type="entry name" value="Acyl_transf_3"/>
    <property type="match status" value="1"/>
</dbReference>
<dbReference type="Pfam" id="PF19040">
    <property type="entry name" value="SGNH"/>
    <property type="match status" value="1"/>
</dbReference>
<dbReference type="GO" id="GO:0016747">
    <property type="term" value="F:acyltransferase activity, transferring groups other than amino-acyl groups"/>
    <property type="evidence" value="ECO:0007669"/>
    <property type="project" value="InterPro"/>
</dbReference>
<feature type="transmembrane region" description="Helical" evidence="1">
    <location>
        <begin position="201"/>
        <end position="226"/>
    </location>
</feature>
<organism evidence="4 5">
    <name type="scientific">Bradyrhizobium barranii subsp. apii</name>
    <dbReference type="NCBI Taxonomy" id="2819348"/>
    <lineage>
        <taxon>Bacteria</taxon>
        <taxon>Pseudomonadati</taxon>
        <taxon>Pseudomonadota</taxon>
        <taxon>Alphaproteobacteria</taxon>
        <taxon>Hyphomicrobiales</taxon>
        <taxon>Nitrobacteraceae</taxon>
        <taxon>Bradyrhizobium</taxon>
        <taxon>Bradyrhizobium barranii</taxon>
    </lineage>
</organism>
<sequence>MSVEEQFYLFWPLALYFLSKFANKFVPTALALTGALSFVAAVAYFRIDQDAVFFLTPFRIFEFVVGALLVWLERKPKRQILSNALSSIGLCLVITAIITFRPHTPTALVIIPCVGAAFMIYGGVVPSLEKIWNNPVAVYTGRISYSIYLVHWPIIVFYQYWRFNEIQQSERIGLVITSILAAIPLHHLVEQRYRRGLAGTRLRFALAWGSLSALLVVAGAVASTVIRPQIPPLSDPWIMERVSRPACEGGFGLCVAGHPDVVLVGDSHAVHYAPAIAETLKETHLRGSQYPMVPGCPFVVDISPADASAKSAVCIGGKYDWLLRVAQDNPRVVILAGLWEVGMGEGFGRRYKLDGDPRELNQKEAQLLWSTKMKKTVDLLLTNDRKVILMGNGPLVANPPSACFDRPAFFGRFDCSKMNVIVDPDTHAFTREVLRQIEASHPTQVFFFDAWPYLCNGNFCPLSDGAQTFYKDQHHLTAYGALWLQHQAFAGLSRFLLGAVQTPVLPHVEYQEGQASGQIPLNADAGHN</sequence>
<keyword evidence="1" id="KW-0472">Membrane</keyword>
<dbReference type="InterPro" id="IPR050879">
    <property type="entry name" value="Acyltransferase_3"/>
</dbReference>
<evidence type="ECO:0000256" key="1">
    <source>
        <dbReference type="SAM" id="Phobius"/>
    </source>
</evidence>
<dbReference type="PANTHER" id="PTHR23028">
    <property type="entry name" value="ACETYLTRANSFERASE"/>
    <property type="match status" value="1"/>
</dbReference>
<feature type="transmembrane region" description="Helical" evidence="1">
    <location>
        <begin position="106"/>
        <end position="124"/>
    </location>
</feature>
<feature type="transmembrane region" description="Helical" evidence="1">
    <location>
        <begin position="84"/>
        <end position="100"/>
    </location>
</feature>
<feature type="domain" description="Acyltransferase 3" evidence="2">
    <location>
        <begin position="2"/>
        <end position="183"/>
    </location>
</feature>
<dbReference type="RefSeq" id="WP_166099806.1">
    <property type="nucleotide sequence ID" value="NZ_CP096255.1"/>
</dbReference>
<dbReference type="InterPro" id="IPR002656">
    <property type="entry name" value="Acyl_transf_3_dom"/>
</dbReference>
<evidence type="ECO:0000259" key="3">
    <source>
        <dbReference type="Pfam" id="PF19040"/>
    </source>
</evidence>
<proteinExistence type="predicted"/>
<keyword evidence="1" id="KW-1133">Transmembrane helix</keyword>
<feature type="transmembrane region" description="Helical" evidence="1">
    <location>
        <begin position="136"/>
        <end position="160"/>
    </location>
</feature>
<evidence type="ECO:0000313" key="5">
    <source>
        <dbReference type="Proteomes" id="UP000551709"/>
    </source>
</evidence>
<keyword evidence="1" id="KW-0812">Transmembrane</keyword>
<feature type="transmembrane region" description="Helical" evidence="1">
    <location>
        <begin position="25"/>
        <end position="45"/>
    </location>
</feature>
<gene>
    <name evidence="4" type="ORF">HAP41_0000016320</name>
</gene>
<feature type="domain" description="SGNH" evidence="3">
    <location>
        <begin position="252"/>
        <end position="486"/>
    </location>
</feature>
<feature type="transmembrane region" description="Helical" evidence="1">
    <location>
        <begin position="172"/>
        <end position="189"/>
    </location>
</feature>
<dbReference type="AlphaFoldDB" id="A0A8U0FUJ1"/>
<dbReference type="GO" id="GO:0016020">
    <property type="term" value="C:membrane"/>
    <property type="evidence" value="ECO:0007669"/>
    <property type="project" value="TreeGrafter"/>
</dbReference>
<keyword evidence="4" id="KW-0012">Acyltransferase</keyword>
<evidence type="ECO:0000313" key="4">
    <source>
        <dbReference type="EMBL" id="UPT90358.1"/>
    </source>
</evidence>
<dbReference type="InterPro" id="IPR043968">
    <property type="entry name" value="SGNH"/>
</dbReference>
<name>A0A8U0FUJ1_9BRAD</name>
<dbReference type="Proteomes" id="UP000551709">
    <property type="component" value="Chromosome"/>
</dbReference>
<evidence type="ECO:0000259" key="2">
    <source>
        <dbReference type="Pfam" id="PF01757"/>
    </source>
</evidence>
<dbReference type="EMBL" id="CP096255">
    <property type="protein sequence ID" value="UPT90358.1"/>
    <property type="molecule type" value="Genomic_DNA"/>
</dbReference>
<reference evidence="4 5" key="1">
    <citation type="journal article" date="2017" name="Syst. Appl. Microbiol.">
        <title>Soybeans inoculated with root zone soils of Canadian native legumes harbour diverse and novel Bradyrhizobium spp. that possess agricultural potential.</title>
        <authorList>
            <person name="Bromfield E.S.P."/>
            <person name="Cloutier S."/>
            <person name="Tambong J.T."/>
            <person name="Tran Thi T.V."/>
        </authorList>
    </citation>
    <scope>NUCLEOTIDE SEQUENCE [LARGE SCALE GENOMIC DNA]</scope>
    <source>
        <strain evidence="4 5">1S5</strain>
    </source>
</reference>
<protein>
    <submittedName>
        <fullName evidence="4">Acyltransferase</fullName>
    </submittedName>
</protein>